<feature type="region of interest" description="Disordered" evidence="1">
    <location>
        <begin position="31"/>
        <end position="80"/>
    </location>
</feature>
<protein>
    <submittedName>
        <fullName evidence="2">Uncharacterized protein</fullName>
    </submittedName>
</protein>
<evidence type="ECO:0000313" key="2">
    <source>
        <dbReference type="EMBL" id="GDY33402.1"/>
    </source>
</evidence>
<evidence type="ECO:0000256" key="1">
    <source>
        <dbReference type="SAM" id="MobiDB-lite"/>
    </source>
</evidence>
<accession>A0A4D4JDC0</accession>
<proteinExistence type="predicted"/>
<organism evidence="2 3">
    <name type="scientific">Gandjariella thermophila</name>
    <dbReference type="NCBI Taxonomy" id="1931992"/>
    <lineage>
        <taxon>Bacteria</taxon>
        <taxon>Bacillati</taxon>
        <taxon>Actinomycetota</taxon>
        <taxon>Actinomycetes</taxon>
        <taxon>Pseudonocardiales</taxon>
        <taxon>Pseudonocardiaceae</taxon>
        <taxon>Gandjariella</taxon>
    </lineage>
</organism>
<comment type="caution">
    <text evidence="2">The sequence shown here is derived from an EMBL/GenBank/DDBJ whole genome shotgun (WGS) entry which is preliminary data.</text>
</comment>
<feature type="compositionally biased region" description="Basic residues" evidence="1">
    <location>
        <begin position="59"/>
        <end position="68"/>
    </location>
</feature>
<keyword evidence="3" id="KW-1185">Reference proteome</keyword>
<sequence>MTASTPDLGLADPQATVDEWLASSDTAAVVTLPTPKPPHGPHPAAGINSHLRPRDRMARAARTHRRRQPGQPDAPPATPR</sequence>
<evidence type="ECO:0000313" key="3">
    <source>
        <dbReference type="Proteomes" id="UP000298860"/>
    </source>
</evidence>
<gene>
    <name evidence="2" type="ORF">GTS_50350</name>
</gene>
<dbReference type="EMBL" id="BJFL01000041">
    <property type="protein sequence ID" value="GDY33402.1"/>
    <property type="molecule type" value="Genomic_DNA"/>
</dbReference>
<name>A0A4D4JDC0_9PSEU</name>
<dbReference type="AlphaFoldDB" id="A0A4D4JDC0"/>
<dbReference type="RefSeq" id="WP_137816351.1">
    <property type="nucleotide sequence ID" value="NZ_BJFL01000041.1"/>
</dbReference>
<reference evidence="3" key="1">
    <citation type="submission" date="2019-04" db="EMBL/GenBank/DDBJ databases">
        <title>Draft genome sequence of Pseudonocardiaceae bacterium SL3-2-4.</title>
        <authorList>
            <person name="Ningsih F."/>
            <person name="Yokota A."/>
            <person name="Sakai Y."/>
            <person name="Nanatani K."/>
            <person name="Yabe S."/>
            <person name="Oetari A."/>
            <person name="Sjamsuridzal W."/>
        </authorList>
    </citation>
    <scope>NUCLEOTIDE SEQUENCE [LARGE SCALE GENOMIC DNA]</scope>
    <source>
        <strain evidence="3">SL3-2-4</strain>
    </source>
</reference>
<dbReference type="Proteomes" id="UP000298860">
    <property type="component" value="Unassembled WGS sequence"/>
</dbReference>